<reference evidence="1" key="1">
    <citation type="journal article" date="2015" name="Nature">
        <title>Complex archaea that bridge the gap between prokaryotes and eukaryotes.</title>
        <authorList>
            <person name="Spang A."/>
            <person name="Saw J.H."/>
            <person name="Jorgensen S.L."/>
            <person name="Zaremba-Niedzwiedzka K."/>
            <person name="Martijn J."/>
            <person name="Lind A.E."/>
            <person name="van Eijk R."/>
            <person name="Schleper C."/>
            <person name="Guy L."/>
            <person name="Ettema T.J."/>
        </authorList>
    </citation>
    <scope>NUCLEOTIDE SEQUENCE</scope>
</reference>
<comment type="caution">
    <text evidence="1">The sequence shown here is derived from an EMBL/GenBank/DDBJ whole genome shotgun (WGS) entry which is preliminary data.</text>
</comment>
<gene>
    <name evidence="1" type="ORF">LCGC14_1769830</name>
</gene>
<dbReference type="AlphaFoldDB" id="A0A0F9GYM7"/>
<accession>A0A0F9GYM7</accession>
<feature type="non-terminal residue" evidence="1">
    <location>
        <position position="1"/>
    </location>
</feature>
<sequence length="22" mass="2618">LKMKNFNMSCKISILTEFEVIE</sequence>
<protein>
    <submittedName>
        <fullName evidence="1">Uncharacterized protein</fullName>
    </submittedName>
</protein>
<dbReference type="EMBL" id="LAZR01016580">
    <property type="protein sequence ID" value="KKM03890.1"/>
    <property type="molecule type" value="Genomic_DNA"/>
</dbReference>
<evidence type="ECO:0000313" key="1">
    <source>
        <dbReference type="EMBL" id="KKM03890.1"/>
    </source>
</evidence>
<proteinExistence type="predicted"/>
<name>A0A0F9GYM7_9ZZZZ</name>
<organism evidence="1">
    <name type="scientific">marine sediment metagenome</name>
    <dbReference type="NCBI Taxonomy" id="412755"/>
    <lineage>
        <taxon>unclassified sequences</taxon>
        <taxon>metagenomes</taxon>
        <taxon>ecological metagenomes</taxon>
    </lineage>
</organism>